<feature type="transmembrane region" description="Helical" evidence="1">
    <location>
        <begin position="144"/>
        <end position="165"/>
    </location>
</feature>
<proteinExistence type="predicted"/>
<sequence>MNTKDKYDKVAKIYDRMEKMLFFNKYRKDLISLAQGEVLEVGVGTGANLPYYSEKTSVIGIDFSKNMLEKSKKVIKKNNITNIKLKEMDVQTMAFEDNSFDCAVSTCVFCTVPDPVAGLKEIYRVIKPGGKVLFLEHMRSKNPLINIFLFMMNIMSKFFLGTSMIRKTQKNIEKSGFKITERKDLFFDVVRIIIAEKDL</sequence>
<reference evidence="3 4" key="1">
    <citation type="journal article" date="2010" name="Stand. Genomic Sci.">
        <title>Complete genome sequence of Ilyobacter polytropus type strain (CuHbu1).</title>
        <authorList>
            <person name="Sikorski J."/>
            <person name="Chertkov O."/>
            <person name="Lapidus A."/>
            <person name="Nolan M."/>
            <person name="Lucas S."/>
            <person name="Del Rio T.G."/>
            <person name="Tice H."/>
            <person name="Cheng J.F."/>
            <person name="Tapia R."/>
            <person name="Han C."/>
            <person name="Goodwin L."/>
            <person name="Pitluck S."/>
            <person name="Liolios K."/>
            <person name="Ivanova N."/>
            <person name="Mavromatis K."/>
            <person name="Mikhailova N."/>
            <person name="Pati A."/>
            <person name="Chen A."/>
            <person name="Palaniappan K."/>
            <person name="Land M."/>
            <person name="Hauser L."/>
            <person name="Chang Y.J."/>
            <person name="Jeffries C.D."/>
            <person name="Brambilla E."/>
            <person name="Yasawong M."/>
            <person name="Rohde M."/>
            <person name="Pukall R."/>
            <person name="Spring S."/>
            <person name="Goker M."/>
            <person name="Woyke T."/>
            <person name="Bristow J."/>
            <person name="Eisen J.A."/>
            <person name="Markowitz V."/>
            <person name="Hugenholtz P."/>
            <person name="Kyrpides N.C."/>
            <person name="Klenk H.P."/>
        </authorList>
    </citation>
    <scope>NUCLEOTIDE SEQUENCE [LARGE SCALE GENOMIC DNA]</scope>
    <source>
        <strain evidence="4">ATCC 51220 / DSM 2926 / LMG 16218 / CuHBu1</strain>
    </source>
</reference>
<dbReference type="GO" id="GO:0032259">
    <property type="term" value="P:methylation"/>
    <property type="evidence" value="ECO:0007669"/>
    <property type="project" value="UniProtKB-KW"/>
</dbReference>
<protein>
    <submittedName>
        <fullName evidence="3">Methyltransferase type 11</fullName>
    </submittedName>
</protein>
<dbReference type="KEGG" id="ipo:Ilyop_0702"/>
<dbReference type="SUPFAM" id="SSF53335">
    <property type="entry name" value="S-adenosyl-L-methionine-dependent methyltransferases"/>
    <property type="match status" value="1"/>
</dbReference>
<keyword evidence="1" id="KW-0812">Transmembrane</keyword>
<dbReference type="CDD" id="cd02440">
    <property type="entry name" value="AdoMet_MTases"/>
    <property type="match status" value="1"/>
</dbReference>
<keyword evidence="1" id="KW-1133">Transmembrane helix</keyword>
<keyword evidence="3" id="KW-0489">Methyltransferase</keyword>
<keyword evidence="3" id="KW-0808">Transferase</keyword>
<keyword evidence="4" id="KW-1185">Reference proteome</keyword>
<dbReference type="GO" id="GO:0008757">
    <property type="term" value="F:S-adenosylmethionine-dependent methyltransferase activity"/>
    <property type="evidence" value="ECO:0007669"/>
    <property type="project" value="InterPro"/>
</dbReference>
<evidence type="ECO:0000313" key="3">
    <source>
        <dbReference type="EMBL" id="ADO82489.1"/>
    </source>
</evidence>
<dbReference type="InterPro" id="IPR029063">
    <property type="entry name" value="SAM-dependent_MTases_sf"/>
</dbReference>
<evidence type="ECO:0000256" key="1">
    <source>
        <dbReference type="SAM" id="Phobius"/>
    </source>
</evidence>
<dbReference type="STRING" id="572544.Ilyop_0702"/>
<feature type="domain" description="Methyltransferase type 11" evidence="2">
    <location>
        <begin position="39"/>
        <end position="134"/>
    </location>
</feature>
<evidence type="ECO:0000259" key="2">
    <source>
        <dbReference type="Pfam" id="PF08241"/>
    </source>
</evidence>
<dbReference type="Gene3D" id="3.40.50.150">
    <property type="entry name" value="Vaccinia Virus protein VP39"/>
    <property type="match status" value="1"/>
</dbReference>
<dbReference type="AlphaFoldDB" id="E3H6X0"/>
<accession>E3H6X0</accession>
<dbReference type="InterPro" id="IPR013216">
    <property type="entry name" value="Methyltransf_11"/>
</dbReference>
<evidence type="ECO:0000313" key="4">
    <source>
        <dbReference type="Proteomes" id="UP000006875"/>
    </source>
</evidence>
<keyword evidence="1" id="KW-0472">Membrane</keyword>
<dbReference type="Pfam" id="PF08241">
    <property type="entry name" value="Methyltransf_11"/>
    <property type="match status" value="1"/>
</dbReference>
<organism evidence="3 4">
    <name type="scientific">Ilyobacter polytropus (strain ATCC 51220 / DSM 2926 / LMG 16218 / CuHBu1)</name>
    <dbReference type="NCBI Taxonomy" id="572544"/>
    <lineage>
        <taxon>Bacteria</taxon>
        <taxon>Fusobacteriati</taxon>
        <taxon>Fusobacteriota</taxon>
        <taxon>Fusobacteriia</taxon>
        <taxon>Fusobacteriales</taxon>
        <taxon>Fusobacteriaceae</taxon>
        <taxon>Ilyobacter</taxon>
    </lineage>
</organism>
<dbReference type="EMBL" id="CP002281">
    <property type="protein sequence ID" value="ADO82489.1"/>
    <property type="molecule type" value="Genomic_DNA"/>
</dbReference>
<dbReference type="eggNOG" id="COG2226">
    <property type="taxonomic scope" value="Bacteria"/>
</dbReference>
<dbReference type="InterPro" id="IPR052356">
    <property type="entry name" value="Thiol_S-MT"/>
</dbReference>
<dbReference type="PANTHER" id="PTHR45036:SF1">
    <property type="entry name" value="METHYLTRANSFERASE LIKE 7A"/>
    <property type="match status" value="1"/>
</dbReference>
<gene>
    <name evidence="3" type="ordered locus">Ilyop_0702</name>
</gene>
<dbReference type="OrthoDB" id="5522265at2"/>
<dbReference type="Proteomes" id="UP000006875">
    <property type="component" value="Chromosome"/>
</dbReference>
<name>E3H6X0_ILYPC</name>
<dbReference type="HOGENOM" id="CLU_037990_7_3_0"/>
<dbReference type="PANTHER" id="PTHR45036">
    <property type="entry name" value="METHYLTRANSFERASE LIKE 7B"/>
    <property type="match status" value="1"/>
</dbReference>
<dbReference type="RefSeq" id="WP_013387159.1">
    <property type="nucleotide sequence ID" value="NC_014632.1"/>
</dbReference>